<evidence type="ECO:0000259" key="6">
    <source>
        <dbReference type="Pfam" id="PF25967"/>
    </source>
</evidence>
<evidence type="ECO:0000256" key="2">
    <source>
        <dbReference type="ARBA" id="ARBA00023054"/>
    </source>
</evidence>
<comment type="caution">
    <text evidence="7">The sequence shown here is derived from an EMBL/GenBank/DDBJ whole genome shotgun (WGS) entry which is preliminary data.</text>
</comment>
<evidence type="ECO:0000256" key="1">
    <source>
        <dbReference type="ARBA" id="ARBA00004196"/>
    </source>
</evidence>
<protein>
    <submittedName>
        <fullName evidence="7">Uncharacterized protein</fullName>
    </submittedName>
</protein>
<reference evidence="7 8" key="1">
    <citation type="journal article" date="2016" name="Nat. Commun.">
        <title>Thousands of microbial genomes shed light on interconnected biogeochemical processes in an aquifer system.</title>
        <authorList>
            <person name="Anantharaman K."/>
            <person name="Brown C.T."/>
            <person name="Hug L.A."/>
            <person name="Sharon I."/>
            <person name="Castelle C.J."/>
            <person name="Probst A.J."/>
            <person name="Thomas B.C."/>
            <person name="Singh A."/>
            <person name="Wilkins M.J."/>
            <person name="Karaoz U."/>
            <person name="Brodie E.L."/>
            <person name="Williams K.H."/>
            <person name="Hubbard S.S."/>
            <person name="Banfield J.F."/>
        </authorList>
    </citation>
    <scope>NUCLEOTIDE SEQUENCE [LARGE SCALE GENOMIC DNA]</scope>
</reference>
<dbReference type="Pfam" id="PF25954">
    <property type="entry name" value="Beta-barrel_RND_2"/>
    <property type="match status" value="1"/>
</dbReference>
<dbReference type="PANTHER" id="PTHR32347">
    <property type="entry name" value="EFFLUX SYSTEM COMPONENT YKNX-RELATED"/>
    <property type="match status" value="1"/>
</dbReference>
<dbReference type="Gene3D" id="2.40.50.100">
    <property type="match status" value="1"/>
</dbReference>
<feature type="transmembrane region" description="Helical" evidence="4">
    <location>
        <begin position="6"/>
        <end position="24"/>
    </location>
</feature>
<evidence type="ECO:0000259" key="5">
    <source>
        <dbReference type="Pfam" id="PF25954"/>
    </source>
</evidence>
<feature type="domain" description="Multidrug resistance protein MdtA-like C-terminal permuted SH3" evidence="6">
    <location>
        <begin position="457"/>
        <end position="512"/>
    </location>
</feature>
<dbReference type="InterPro" id="IPR058627">
    <property type="entry name" value="MdtA-like_C"/>
</dbReference>
<comment type="subcellular location">
    <subcellularLocation>
        <location evidence="1">Cell envelope</location>
    </subcellularLocation>
</comment>
<gene>
    <name evidence="7" type="ORF">A3A16_03325</name>
</gene>
<keyword evidence="4" id="KW-1133">Transmembrane helix</keyword>
<evidence type="ECO:0000256" key="4">
    <source>
        <dbReference type="SAM" id="Phobius"/>
    </source>
</evidence>
<feature type="coiled-coil region" evidence="3">
    <location>
        <begin position="266"/>
        <end position="333"/>
    </location>
</feature>
<dbReference type="AlphaFoldDB" id="A0A1G1ZP54"/>
<dbReference type="Pfam" id="PF25967">
    <property type="entry name" value="RND-MFP_C"/>
    <property type="match status" value="1"/>
</dbReference>
<keyword evidence="4" id="KW-0472">Membrane</keyword>
<proteinExistence type="predicted"/>
<evidence type="ECO:0000313" key="7">
    <source>
        <dbReference type="EMBL" id="OGY66374.1"/>
    </source>
</evidence>
<dbReference type="PANTHER" id="PTHR32347:SF23">
    <property type="entry name" value="BLL5650 PROTEIN"/>
    <property type="match status" value="1"/>
</dbReference>
<dbReference type="STRING" id="1798407.A3A16_03325"/>
<dbReference type="SUPFAM" id="SSF111369">
    <property type="entry name" value="HlyD-like secretion proteins"/>
    <property type="match status" value="1"/>
</dbReference>
<feature type="domain" description="CusB-like beta-barrel" evidence="5">
    <location>
        <begin position="374"/>
        <end position="447"/>
    </location>
</feature>
<keyword evidence="2 3" id="KW-0175">Coiled coil</keyword>
<sequence>MKKNSYYLVLIVIAGSVFVFFWIYQKYIKEEEPNFLLFNVERGAVQEVVKVRGEVVARQEFDLGFPFSGTIEGVFVKEGQTVNRNAPLMKLETTDFELEIKKLEAVFDQKRAVLEKLIAGAAPEDIQVSEIKVSNAEVALEESKNNLVDKLRDAFVKSDDATRSKVDQFFNNPRSSDPKLNFSLADSQLKTDFERERTLIEILLVSWKLETDRLTASDNLASFTDAAKKNLAQIKSFLDKAALILSVITASSNLSQTTIDTYRSDISTARANINTAITNLSAAEEKLRTAESGVFLAQKELAAKKAAARIEDVEIAKAQIREIENQIAITEEKIKKSFIYAPGGAKILKVNFEKQEFYTAGQVAVSLSASDYKIQADVSELEIVKVRDINGNDVLARFDALPGQEFKGKVIFIEPKEIIKEGDKYYRVNVYLDKFTESLRPGMSADLIILISFKDEALKIPELAIYDKGGKKFVKILKDNQQKEIEVETGISDGENVEVISGLVEGQIVIVSQE</sequence>
<dbReference type="Gene3D" id="2.40.30.170">
    <property type="match status" value="1"/>
</dbReference>
<dbReference type="InterPro" id="IPR058792">
    <property type="entry name" value="Beta-barrel_RND_2"/>
</dbReference>
<dbReference type="InterPro" id="IPR050465">
    <property type="entry name" value="UPF0194_transport"/>
</dbReference>
<name>A0A1G1ZP54_9BACT</name>
<dbReference type="EMBL" id="MHJJ01000001">
    <property type="protein sequence ID" value="OGY66374.1"/>
    <property type="molecule type" value="Genomic_DNA"/>
</dbReference>
<dbReference type="GO" id="GO:0030313">
    <property type="term" value="C:cell envelope"/>
    <property type="evidence" value="ECO:0007669"/>
    <property type="project" value="UniProtKB-SubCell"/>
</dbReference>
<keyword evidence="4" id="KW-0812">Transmembrane</keyword>
<accession>A0A1G1ZP54</accession>
<dbReference type="Proteomes" id="UP000177942">
    <property type="component" value="Unassembled WGS sequence"/>
</dbReference>
<evidence type="ECO:0000256" key="3">
    <source>
        <dbReference type="SAM" id="Coils"/>
    </source>
</evidence>
<evidence type="ECO:0000313" key="8">
    <source>
        <dbReference type="Proteomes" id="UP000177942"/>
    </source>
</evidence>
<organism evidence="7 8">
    <name type="scientific">Candidatus Harrisonbacteria bacterium RIFCSPLOWO2_01_FULL_44_18</name>
    <dbReference type="NCBI Taxonomy" id="1798407"/>
    <lineage>
        <taxon>Bacteria</taxon>
        <taxon>Candidatus Harrisoniibacteriota</taxon>
    </lineage>
</organism>
<dbReference type="Gene3D" id="2.40.420.20">
    <property type="match status" value="1"/>
</dbReference>